<evidence type="ECO:0000313" key="2">
    <source>
        <dbReference type="EMBL" id="KAG1774893.1"/>
    </source>
</evidence>
<feature type="region of interest" description="Disordered" evidence="1">
    <location>
        <begin position="397"/>
        <end position="418"/>
    </location>
</feature>
<dbReference type="OrthoDB" id="2689060at2759"/>
<comment type="caution">
    <text evidence="2">The sequence shown here is derived from an EMBL/GenBank/DDBJ whole genome shotgun (WGS) entry which is preliminary data.</text>
</comment>
<evidence type="ECO:0000256" key="1">
    <source>
        <dbReference type="SAM" id="MobiDB-lite"/>
    </source>
</evidence>
<feature type="region of interest" description="Disordered" evidence="1">
    <location>
        <begin position="147"/>
        <end position="171"/>
    </location>
</feature>
<feature type="region of interest" description="Disordered" evidence="1">
    <location>
        <begin position="1"/>
        <end position="80"/>
    </location>
</feature>
<accession>A0A9P6ZQI3</accession>
<organism evidence="2 3">
    <name type="scientific">Suillus placidus</name>
    <dbReference type="NCBI Taxonomy" id="48579"/>
    <lineage>
        <taxon>Eukaryota</taxon>
        <taxon>Fungi</taxon>
        <taxon>Dikarya</taxon>
        <taxon>Basidiomycota</taxon>
        <taxon>Agaricomycotina</taxon>
        <taxon>Agaricomycetes</taxon>
        <taxon>Agaricomycetidae</taxon>
        <taxon>Boletales</taxon>
        <taxon>Suillineae</taxon>
        <taxon>Suillaceae</taxon>
        <taxon>Suillus</taxon>
    </lineage>
</organism>
<dbReference type="EMBL" id="JABBWD010000038">
    <property type="protein sequence ID" value="KAG1774893.1"/>
    <property type="molecule type" value="Genomic_DNA"/>
</dbReference>
<feature type="compositionally biased region" description="Low complexity" evidence="1">
    <location>
        <begin position="58"/>
        <end position="72"/>
    </location>
</feature>
<feature type="compositionally biased region" description="Basic and acidic residues" evidence="1">
    <location>
        <begin position="1"/>
        <end position="13"/>
    </location>
</feature>
<keyword evidence="3" id="KW-1185">Reference proteome</keyword>
<evidence type="ECO:0008006" key="4">
    <source>
        <dbReference type="Google" id="ProtNLM"/>
    </source>
</evidence>
<sequence length="438" mass="48498">MSQETQGKHDVAKHSLSTLEPINHTDEKQLSLDKLPKKSKTLPPRGPKGWFMAKGLSDTDNSSSTFTSSASSPLDTPEINEQQLIPDEEESEYRDNLDHEVAEPRAILLPAFHWGSTVLQSEPDNLPFPPAQPPSPPHVPLVQSISTPAKSRARPATVPTQTPKISAPMAGPVGNPPPLFHGRDDENATSFIRSFEGYIIINHITDEAVKILLFSTFISAGSEADVWWTSLSAQAKSTWTLAKAAFLAKWPAIVVAKKTQREYQKELLELRFKEEEVGERVTIAGIATWAHIQFHNKLKTLVKDAGVENVPILIQPVREVLPRALRDLTSAAPADWDTFLDEIKNVNVDMLQEKAKRAKERKEAERAQNACIARLENRQDPIEVLRLQMQQTSIRANTAAPRAMTPPRTIGTAPSSATALRRPVRYVAAGQTSTNQRP</sequence>
<reference evidence="2" key="1">
    <citation type="journal article" date="2020" name="New Phytol.">
        <title>Comparative genomics reveals dynamic genome evolution in host specialist ectomycorrhizal fungi.</title>
        <authorList>
            <person name="Lofgren L.A."/>
            <person name="Nguyen N.H."/>
            <person name="Vilgalys R."/>
            <person name="Ruytinx J."/>
            <person name="Liao H.L."/>
            <person name="Branco S."/>
            <person name="Kuo A."/>
            <person name="LaButti K."/>
            <person name="Lipzen A."/>
            <person name="Andreopoulos W."/>
            <person name="Pangilinan J."/>
            <person name="Riley R."/>
            <person name="Hundley H."/>
            <person name="Na H."/>
            <person name="Barry K."/>
            <person name="Grigoriev I.V."/>
            <person name="Stajich J.E."/>
            <person name="Kennedy P.G."/>
        </authorList>
    </citation>
    <scope>NUCLEOTIDE SEQUENCE</scope>
    <source>
        <strain evidence="2">DOB743</strain>
    </source>
</reference>
<gene>
    <name evidence="2" type="ORF">EV702DRAFT_1199988</name>
</gene>
<dbReference type="AlphaFoldDB" id="A0A9P6ZQI3"/>
<dbReference type="Proteomes" id="UP000714275">
    <property type="component" value="Unassembled WGS sequence"/>
</dbReference>
<evidence type="ECO:0000313" key="3">
    <source>
        <dbReference type="Proteomes" id="UP000714275"/>
    </source>
</evidence>
<name>A0A9P6ZQI3_9AGAM</name>
<protein>
    <recommendedName>
        <fullName evidence="4">Retrotransposon gag domain-containing protein</fullName>
    </recommendedName>
</protein>
<feature type="compositionally biased region" description="Basic and acidic residues" evidence="1">
    <location>
        <begin position="23"/>
        <end position="36"/>
    </location>
</feature>
<proteinExistence type="predicted"/>